<organism evidence="1 2">
    <name type="scientific">Reticulomyxa filosa</name>
    <dbReference type="NCBI Taxonomy" id="46433"/>
    <lineage>
        <taxon>Eukaryota</taxon>
        <taxon>Sar</taxon>
        <taxon>Rhizaria</taxon>
        <taxon>Retaria</taxon>
        <taxon>Foraminifera</taxon>
        <taxon>Monothalamids</taxon>
        <taxon>Reticulomyxidae</taxon>
        <taxon>Reticulomyxa</taxon>
    </lineage>
</organism>
<evidence type="ECO:0000313" key="2">
    <source>
        <dbReference type="Proteomes" id="UP000023152"/>
    </source>
</evidence>
<dbReference type="AlphaFoldDB" id="X6NMU3"/>
<proteinExistence type="predicted"/>
<sequence length="168" mass="20498">MELYCGLKGVRFENIEKEIKFGYFISHVSTSDDIQVATRFRNDHGCILPFHPSMRRAFGIFSCDVSWISLFKHEREILFARSFLNFIDDEKTHKEAILWNAKTQYDEHIQQIVRVNEMFNYSIDFNLIYFILKFSKRNMNQVSEYLFKFEKWKWEYNSQKKYKERINL</sequence>
<protein>
    <submittedName>
        <fullName evidence="1">Uncharacterized protein</fullName>
    </submittedName>
</protein>
<dbReference type="EMBL" id="ASPP01007682">
    <property type="protein sequence ID" value="ETO26722.1"/>
    <property type="molecule type" value="Genomic_DNA"/>
</dbReference>
<reference evidence="1 2" key="1">
    <citation type="journal article" date="2013" name="Curr. Biol.">
        <title>The Genome of the Foraminiferan Reticulomyxa filosa.</title>
        <authorList>
            <person name="Glockner G."/>
            <person name="Hulsmann N."/>
            <person name="Schleicher M."/>
            <person name="Noegel A.A."/>
            <person name="Eichinger L."/>
            <person name="Gallinger C."/>
            <person name="Pawlowski J."/>
            <person name="Sierra R."/>
            <person name="Euteneuer U."/>
            <person name="Pillet L."/>
            <person name="Moustafa A."/>
            <person name="Platzer M."/>
            <person name="Groth M."/>
            <person name="Szafranski K."/>
            <person name="Schliwa M."/>
        </authorList>
    </citation>
    <scope>NUCLEOTIDE SEQUENCE [LARGE SCALE GENOMIC DNA]</scope>
</reference>
<dbReference type="SUPFAM" id="SSF56399">
    <property type="entry name" value="ADP-ribosylation"/>
    <property type="match status" value="1"/>
</dbReference>
<gene>
    <name evidence="1" type="ORF">RFI_10410</name>
</gene>
<dbReference type="Proteomes" id="UP000023152">
    <property type="component" value="Unassembled WGS sequence"/>
</dbReference>
<evidence type="ECO:0000313" key="1">
    <source>
        <dbReference type="EMBL" id="ETO26722.1"/>
    </source>
</evidence>
<name>X6NMU3_RETFI</name>
<comment type="caution">
    <text evidence="1">The sequence shown here is derived from an EMBL/GenBank/DDBJ whole genome shotgun (WGS) entry which is preliminary data.</text>
</comment>
<accession>X6NMU3</accession>
<keyword evidence="2" id="KW-1185">Reference proteome</keyword>